<keyword evidence="4 5" id="KW-0012">Acyltransferase</keyword>
<dbReference type="PANTHER" id="PTHR10993">
    <property type="entry name" value="OCTANOYLTRANSFERASE"/>
    <property type="match status" value="1"/>
</dbReference>
<feature type="domain" description="BPL/LPL catalytic" evidence="8">
    <location>
        <begin position="98"/>
        <end position="300"/>
    </location>
</feature>
<evidence type="ECO:0000313" key="10">
    <source>
        <dbReference type="Proteomes" id="UP000243052"/>
    </source>
</evidence>
<dbReference type="STRING" id="45286.A0A0X8HTG0"/>
<dbReference type="InterPro" id="IPR004143">
    <property type="entry name" value="BPL_LPL_catalytic"/>
</dbReference>
<dbReference type="GO" id="GO:0033819">
    <property type="term" value="F:lipoyl(octanoyl) transferase activity"/>
    <property type="evidence" value="ECO:0007669"/>
    <property type="project" value="UniProtKB-EC"/>
</dbReference>
<dbReference type="OrthoDB" id="19908at2759"/>
<comment type="similarity">
    <text evidence="2 5">Belongs to the LipB family.</text>
</comment>
<dbReference type="RefSeq" id="XP_017988106.1">
    <property type="nucleotide sequence ID" value="XM_018132613.1"/>
</dbReference>
<keyword evidence="10" id="KW-1185">Reference proteome</keyword>
<feature type="active site" description="Acyl-thioester intermediate" evidence="6">
    <location>
        <position position="260"/>
    </location>
</feature>
<evidence type="ECO:0000256" key="7">
    <source>
        <dbReference type="PIRSR" id="PIRSR016262-3"/>
    </source>
</evidence>
<evidence type="ECO:0000259" key="8">
    <source>
        <dbReference type="PROSITE" id="PS51733"/>
    </source>
</evidence>
<dbReference type="PANTHER" id="PTHR10993:SF7">
    <property type="entry name" value="LIPOYLTRANSFERASE 2, MITOCHONDRIAL-RELATED"/>
    <property type="match status" value="1"/>
</dbReference>
<dbReference type="SUPFAM" id="SSF55681">
    <property type="entry name" value="Class II aaRS and biotin synthetases"/>
    <property type="match status" value="1"/>
</dbReference>
<dbReference type="EMBL" id="CP014245">
    <property type="protein sequence ID" value="AMD21110.1"/>
    <property type="molecule type" value="Genomic_DNA"/>
</dbReference>
<feature type="site" description="Lowers pKa of active site Cys" evidence="7">
    <location>
        <position position="226"/>
    </location>
</feature>
<dbReference type="AlphaFoldDB" id="A0A0X8HTG0"/>
<accession>A0A0X8HTG0</accession>
<evidence type="ECO:0000256" key="4">
    <source>
        <dbReference type="ARBA" id="ARBA00023315"/>
    </source>
</evidence>
<dbReference type="Pfam" id="PF21948">
    <property type="entry name" value="LplA-B_cat"/>
    <property type="match status" value="1"/>
</dbReference>
<dbReference type="NCBIfam" id="TIGR00214">
    <property type="entry name" value="lipB"/>
    <property type="match status" value="1"/>
</dbReference>
<name>A0A0X8HTG0_9SACH</name>
<dbReference type="Gene3D" id="3.30.930.10">
    <property type="entry name" value="Bira Bifunctional Protein, Domain 2"/>
    <property type="match status" value="1"/>
</dbReference>
<dbReference type="PROSITE" id="PS51733">
    <property type="entry name" value="BPL_LPL_CATALYTIC"/>
    <property type="match status" value="1"/>
</dbReference>
<keyword evidence="3 5" id="KW-0808">Transferase</keyword>
<dbReference type="CDD" id="cd16444">
    <property type="entry name" value="LipB"/>
    <property type="match status" value="1"/>
</dbReference>
<dbReference type="PROSITE" id="PS01313">
    <property type="entry name" value="LIPB"/>
    <property type="match status" value="1"/>
</dbReference>
<dbReference type="PIRSF" id="PIRSF016262">
    <property type="entry name" value="LPLase"/>
    <property type="match status" value="1"/>
</dbReference>
<proteinExistence type="inferred from homology"/>
<comment type="pathway">
    <text evidence="1 5">Protein modification; protein lipoylation via endogenous pathway; protein N(6)-(lipoyl)lysine from octanoyl-[acyl-carrier-protein]: step 1/2.</text>
</comment>
<dbReference type="EC" id="2.3.1.181" evidence="5"/>
<evidence type="ECO:0000256" key="5">
    <source>
        <dbReference type="PIRNR" id="PIRNR016262"/>
    </source>
</evidence>
<reference evidence="9 10" key="1">
    <citation type="submission" date="2016-01" db="EMBL/GenBank/DDBJ databases">
        <title>Genome sequence of the yeast Holleya sinecauda.</title>
        <authorList>
            <person name="Dietrich F.S."/>
        </authorList>
    </citation>
    <scope>NUCLEOTIDE SEQUENCE [LARGE SCALE GENOMIC DNA]</scope>
    <source>
        <strain evidence="9 10">ATCC 58844</strain>
    </source>
</reference>
<gene>
    <name evidence="9" type="ORF">AW171_hschr53043</name>
</gene>
<dbReference type="InterPro" id="IPR020605">
    <property type="entry name" value="Octanoyltransferase_CS"/>
</dbReference>
<evidence type="ECO:0000256" key="2">
    <source>
        <dbReference type="ARBA" id="ARBA00007907"/>
    </source>
</evidence>
<evidence type="ECO:0000256" key="6">
    <source>
        <dbReference type="PIRSR" id="PIRSR016262-1"/>
    </source>
</evidence>
<organism evidence="9 10">
    <name type="scientific">Eremothecium sinecaudum</name>
    <dbReference type="NCBI Taxonomy" id="45286"/>
    <lineage>
        <taxon>Eukaryota</taxon>
        <taxon>Fungi</taxon>
        <taxon>Dikarya</taxon>
        <taxon>Ascomycota</taxon>
        <taxon>Saccharomycotina</taxon>
        <taxon>Saccharomycetes</taxon>
        <taxon>Saccharomycetales</taxon>
        <taxon>Saccharomycetaceae</taxon>
        <taxon>Eremothecium</taxon>
    </lineage>
</organism>
<evidence type="ECO:0000313" key="9">
    <source>
        <dbReference type="EMBL" id="AMD21110.1"/>
    </source>
</evidence>
<sequence length="311" mass="34790">MIHTMGLAFKLHFRGGLLKQLVRTLQTAKTYPVNSAASKLKHIHFTELVPFEAGLKLQEYYVSKYLELKRLTSKNPSQNLHEDNSKTGESLVTDTTHNKITPLILSFQFEPTYTGGKRIKRSITPEEISSYENFIPEVQKGNKKPKFVQVERGGQVTFHGPGQMVAYIILDLKGFHNFPARCLVSAIETATINTLKNVPKNANQTPLGLKAITTNDTGVWVNEKQKIASLGINVRRSITSHGLCINVNPDLSYMDRFTMCGLPDSEATSIWEKVPDATCTVDQLAVTFVDEIAKLLGVKEIERISMDEIQL</sequence>
<dbReference type="UniPathway" id="UPA00538">
    <property type="reaction ID" value="UER00592"/>
</dbReference>
<dbReference type="InterPro" id="IPR000544">
    <property type="entry name" value="Octanoyltransferase"/>
</dbReference>
<dbReference type="GeneID" id="28724386"/>
<dbReference type="InterPro" id="IPR045864">
    <property type="entry name" value="aa-tRNA-synth_II/BPL/LPL"/>
</dbReference>
<comment type="catalytic activity">
    <reaction evidence="5">
        <text>octanoyl-[ACP] + L-lysyl-[protein] = N(6)-octanoyl-L-lysyl-[protein] + holo-[ACP] + H(+)</text>
        <dbReference type="Rhea" id="RHEA:17665"/>
        <dbReference type="Rhea" id="RHEA-COMP:9636"/>
        <dbReference type="Rhea" id="RHEA-COMP:9685"/>
        <dbReference type="Rhea" id="RHEA-COMP:9752"/>
        <dbReference type="Rhea" id="RHEA-COMP:9928"/>
        <dbReference type="ChEBI" id="CHEBI:15378"/>
        <dbReference type="ChEBI" id="CHEBI:29969"/>
        <dbReference type="ChEBI" id="CHEBI:64479"/>
        <dbReference type="ChEBI" id="CHEBI:78463"/>
        <dbReference type="ChEBI" id="CHEBI:78809"/>
        <dbReference type="EC" id="2.3.1.181"/>
    </reaction>
</comment>
<dbReference type="Proteomes" id="UP000243052">
    <property type="component" value="Chromosome v"/>
</dbReference>
<evidence type="ECO:0000256" key="1">
    <source>
        <dbReference type="ARBA" id="ARBA00004821"/>
    </source>
</evidence>
<protein>
    <recommendedName>
        <fullName evidence="5">Octanoyltransferase</fullName>
        <ecNumber evidence="5">2.3.1.181</ecNumber>
    </recommendedName>
</protein>
<evidence type="ECO:0000256" key="3">
    <source>
        <dbReference type="ARBA" id="ARBA00022679"/>
    </source>
</evidence>
<dbReference type="GO" id="GO:0009249">
    <property type="term" value="P:protein lipoylation"/>
    <property type="evidence" value="ECO:0007669"/>
    <property type="project" value="InterPro"/>
</dbReference>
<comment type="function">
    <text evidence="5">Catalyzes the transfer of endogenously produced octanoic acid from octanoyl-acyl-carrier-protein onto the lipoyl domains of lipoate-dependent enzymes. Lipoyl-ACP can also act as a substrate although octanoyl-ACP is likely to be the physiological substrate.</text>
</comment>